<name>A0A9P5PLI8_9AGAR</name>
<protein>
    <submittedName>
        <fullName evidence="2">Alpha/Beta hydrolase protein</fullName>
    </submittedName>
</protein>
<evidence type="ECO:0000313" key="3">
    <source>
        <dbReference type="Proteomes" id="UP000772434"/>
    </source>
</evidence>
<accession>A0A9P5PLI8</accession>
<dbReference type="Pfam" id="PF00561">
    <property type="entry name" value="Abhydrolase_1"/>
    <property type="match status" value="1"/>
</dbReference>
<dbReference type="PANTHER" id="PTHR43433:SF5">
    <property type="entry name" value="AB HYDROLASE-1 DOMAIN-CONTAINING PROTEIN"/>
    <property type="match status" value="1"/>
</dbReference>
<proteinExistence type="predicted"/>
<comment type="caution">
    <text evidence="2">The sequence shown here is derived from an EMBL/GenBank/DDBJ whole genome shotgun (WGS) entry which is preliminary data.</text>
</comment>
<dbReference type="InterPro" id="IPR050471">
    <property type="entry name" value="AB_hydrolase"/>
</dbReference>
<dbReference type="InterPro" id="IPR000073">
    <property type="entry name" value="AB_hydrolase_1"/>
</dbReference>
<dbReference type="Gene3D" id="3.40.50.1820">
    <property type="entry name" value="alpha/beta hydrolase"/>
    <property type="match status" value="1"/>
</dbReference>
<evidence type="ECO:0000259" key="1">
    <source>
        <dbReference type="Pfam" id="PF00561"/>
    </source>
</evidence>
<dbReference type="PANTHER" id="PTHR43433">
    <property type="entry name" value="HYDROLASE, ALPHA/BETA FOLD FAMILY PROTEIN"/>
    <property type="match status" value="1"/>
</dbReference>
<dbReference type="AlphaFoldDB" id="A0A9P5PLI8"/>
<dbReference type="GO" id="GO:0004806">
    <property type="term" value="F:triacylglycerol lipase activity"/>
    <property type="evidence" value="ECO:0007669"/>
    <property type="project" value="TreeGrafter"/>
</dbReference>
<sequence length="362" mass="40507">MPHVEVTSSTGNTRFKYTICTPTDAEATTIDPSLPTLLFIHPVSIAEHVFHAQFADPLLRCSNLVSFDLRGGHGDTSGDKVPPYYGQVEAAEDTIRLMDALELPACHLVGMSTGTIIATQLAVTYPDRVLSLFLVSHLCLEIPPEVADGHLEICELWTSAFPDASTVLEDVVYEAGFGNSQYMFSTHQVSPLVTAMMKITYPVAMEKWGYEHLDQFRIMNLDFHLRREPFSKTSLARIAGSVKIVHGTEDVAYPQSYSREFLRRLDEAGVDASMHVVRGAPHYLLPDFSNQINPVLYDFILQNDDRLNNAPVPDHVQSPWTDVFKQASLESEDSLFDDCIIIHPRRHHHRRNSLSSVTLCVA</sequence>
<reference evidence="2" key="1">
    <citation type="submission" date="2020-11" db="EMBL/GenBank/DDBJ databases">
        <authorList>
            <consortium name="DOE Joint Genome Institute"/>
            <person name="Ahrendt S."/>
            <person name="Riley R."/>
            <person name="Andreopoulos W."/>
            <person name="Labutti K."/>
            <person name="Pangilinan J."/>
            <person name="Ruiz-Duenas F.J."/>
            <person name="Barrasa J.M."/>
            <person name="Sanchez-Garcia M."/>
            <person name="Camarero S."/>
            <person name="Miyauchi S."/>
            <person name="Serrano A."/>
            <person name="Linde D."/>
            <person name="Babiker R."/>
            <person name="Drula E."/>
            <person name="Ayuso-Fernandez I."/>
            <person name="Pacheco R."/>
            <person name="Padilla G."/>
            <person name="Ferreira P."/>
            <person name="Barriuso J."/>
            <person name="Kellner H."/>
            <person name="Castanera R."/>
            <person name="Alfaro M."/>
            <person name="Ramirez L."/>
            <person name="Pisabarro A.G."/>
            <person name="Kuo A."/>
            <person name="Tritt A."/>
            <person name="Lipzen A."/>
            <person name="He G."/>
            <person name="Yan M."/>
            <person name="Ng V."/>
            <person name="Cullen D."/>
            <person name="Martin F."/>
            <person name="Rosso M.-N."/>
            <person name="Henrissat B."/>
            <person name="Hibbett D."/>
            <person name="Martinez A.T."/>
            <person name="Grigoriev I.V."/>
        </authorList>
    </citation>
    <scope>NUCLEOTIDE SEQUENCE</scope>
    <source>
        <strain evidence="2">AH 40177</strain>
    </source>
</reference>
<dbReference type="EMBL" id="JADNRY010000116">
    <property type="protein sequence ID" value="KAF9064737.1"/>
    <property type="molecule type" value="Genomic_DNA"/>
</dbReference>
<evidence type="ECO:0000313" key="2">
    <source>
        <dbReference type="EMBL" id="KAF9064737.1"/>
    </source>
</evidence>
<dbReference type="GO" id="GO:0046503">
    <property type="term" value="P:glycerolipid catabolic process"/>
    <property type="evidence" value="ECO:0007669"/>
    <property type="project" value="TreeGrafter"/>
</dbReference>
<feature type="domain" description="AB hydrolase-1" evidence="1">
    <location>
        <begin position="49"/>
        <end position="137"/>
    </location>
</feature>
<dbReference type="OrthoDB" id="19657at2759"/>
<dbReference type="Proteomes" id="UP000772434">
    <property type="component" value="Unassembled WGS sequence"/>
</dbReference>
<keyword evidence="3" id="KW-1185">Reference proteome</keyword>
<organism evidence="2 3">
    <name type="scientific">Rhodocollybia butyracea</name>
    <dbReference type="NCBI Taxonomy" id="206335"/>
    <lineage>
        <taxon>Eukaryota</taxon>
        <taxon>Fungi</taxon>
        <taxon>Dikarya</taxon>
        <taxon>Basidiomycota</taxon>
        <taxon>Agaricomycotina</taxon>
        <taxon>Agaricomycetes</taxon>
        <taxon>Agaricomycetidae</taxon>
        <taxon>Agaricales</taxon>
        <taxon>Marasmiineae</taxon>
        <taxon>Omphalotaceae</taxon>
        <taxon>Rhodocollybia</taxon>
    </lineage>
</organism>
<dbReference type="InterPro" id="IPR029058">
    <property type="entry name" value="AB_hydrolase_fold"/>
</dbReference>
<gene>
    <name evidence="2" type="ORF">BDP27DRAFT_1450598</name>
</gene>
<dbReference type="SUPFAM" id="SSF53474">
    <property type="entry name" value="alpha/beta-Hydrolases"/>
    <property type="match status" value="1"/>
</dbReference>
<keyword evidence="2" id="KW-0378">Hydrolase</keyword>